<evidence type="ECO:0000313" key="1">
    <source>
        <dbReference type="EMBL" id="BBF94099.1"/>
    </source>
</evidence>
<accession>A0A348G3G6</accession>
<dbReference type="Proteomes" id="UP000266934">
    <property type="component" value="Chromosome"/>
</dbReference>
<protein>
    <submittedName>
        <fullName evidence="1">Uncharacterized protein</fullName>
    </submittedName>
</protein>
<reference evidence="1 2" key="1">
    <citation type="submission" date="2018-08" db="EMBL/GenBank/DDBJ databases">
        <title>Complete genome sequencing of Blastochloris tepida GI.</title>
        <authorList>
            <person name="Tsukatani Y."/>
            <person name="Mori H."/>
        </authorList>
    </citation>
    <scope>NUCLEOTIDE SEQUENCE [LARGE SCALE GENOMIC DNA]</scope>
    <source>
        <strain evidence="1 2">GI</strain>
    </source>
</reference>
<dbReference type="AlphaFoldDB" id="A0A348G3G6"/>
<organism evidence="1 2">
    <name type="scientific">Blastochloris tepida</name>
    <dbReference type="NCBI Taxonomy" id="2233851"/>
    <lineage>
        <taxon>Bacteria</taxon>
        <taxon>Pseudomonadati</taxon>
        <taxon>Pseudomonadota</taxon>
        <taxon>Alphaproteobacteria</taxon>
        <taxon>Hyphomicrobiales</taxon>
        <taxon>Blastochloridaceae</taxon>
        <taxon>Blastochloris</taxon>
    </lineage>
</organism>
<gene>
    <name evidence="1" type="ORF">BLTE_27840</name>
</gene>
<dbReference type="EMBL" id="AP018907">
    <property type="protein sequence ID" value="BBF94099.1"/>
    <property type="molecule type" value="Genomic_DNA"/>
</dbReference>
<sequence length="74" mass="8216">MREQSTRRGAIRAFRTEDVAALAEARVAALNAFGDPAGCGARALRAERRNRGGKTYDLLRHLGLVRRLRRQAPT</sequence>
<dbReference type="KEGG" id="blag:BLTE_27840"/>
<name>A0A348G3G6_9HYPH</name>
<keyword evidence="2" id="KW-1185">Reference proteome</keyword>
<dbReference type="RefSeq" id="WP_126401244.1">
    <property type="nucleotide sequence ID" value="NZ_AP018907.1"/>
</dbReference>
<proteinExistence type="predicted"/>
<evidence type="ECO:0000313" key="2">
    <source>
        <dbReference type="Proteomes" id="UP000266934"/>
    </source>
</evidence>